<dbReference type="EMBL" id="PCWW01000021">
    <property type="protein sequence ID" value="PIR13736.1"/>
    <property type="molecule type" value="Genomic_DNA"/>
</dbReference>
<sequence>MKKKLDQLLSYSKNYFIEKLENEYGVINLQKPVILFGAGQMADSFIEICNKNKIEIVGIIDNDEGKHNRRKNNYIIRGPDALSGYEKDIQIIITSINCEEILSQLSKMGFKKSWSHEYMSTVFPHIFHNPYWLNSIESILNSKSKILNCFALLGDDVSKKIYYSLLVYRLTLHKEALKRMKSSVEEEYFDPLIVGLGTNDVYVDGGAYTGDTIKKFVNRTHNKFKTIYAFEPDTNLFNKIVNNISIFKDRRIKVIKCGLGSKNGSVSFTNDGTLGSRISQDGTIRVKIVSLDKFLDEIPTIIKFDIEGAELEAIEGAKNLITNHKPMITLSAYHKTEDLWEIPLLLKKLRPDYMYILRHYGDFLYDTIYYAV</sequence>
<accession>A0A2M6K9W2</accession>
<dbReference type="PANTHER" id="PTHR34203:SF15">
    <property type="entry name" value="SLL1173 PROTEIN"/>
    <property type="match status" value="1"/>
</dbReference>
<evidence type="ECO:0000313" key="3">
    <source>
        <dbReference type="Proteomes" id="UP000230869"/>
    </source>
</evidence>
<gene>
    <name evidence="2" type="ORF">COV49_01150</name>
</gene>
<dbReference type="AlphaFoldDB" id="A0A2M6K9W2"/>
<dbReference type="Proteomes" id="UP000230869">
    <property type="component" value="Unassembled WGS sequence"/>
</dbReference>
<comment type="caution">
    <text evidence="2">The sequence shown here is derived from an EMBL/GenBank/DDBJ whole genome shotgun (WGS) entry which is preliminary data.</text>
</comment>
<dbReference type="Gene3D" id="3.40.50.150">
    <property type="entry name" value="Vaccinia Virus protein VP39"/>
    <property type="match status" value="1"/>
</dbReference>
<protein>
    <recommendedName>
        <fullName evidence="1">Methyltransferase FkbM domain-containing protein</fullName>
    </recommendedName>
</protein>
<evidence type="ECO:0000313" key="2">
    <source>
        <dbReference type="EMBL" id="PIR13736.1"/>
    </source>
</evidence>
<dbReference type="NCBIfam" id="TIGR01444">
    <property type="entry name" value="fkbM_fam"/>
    <property type="match status" value="1"/>
</dbReference>
<dbReference type="InterPro" id="IPR029063">
    <property type="entry name" value="SAM-dependent_MTases_sf"/>
</dbReference>
<organism evidence="2 3">
    <name type="scientific">Candidatus Falkowbacteria bacterium CG11_big_fil_rev_8_21_14_0_20_39_10</name>
    <dbReference type="NCBI Taxonomy" id="1974570"/>
    <lineage>
        <taxon>Bacteria</taxon>
        <taxon>Candidatus Falkowiibacteriota</taxon>
    </lineage>
</organism>
<name>A0A2M6K9W2_9BACT</name>
<feature type="domain" description="Methyltransferase FkbM" evidence="1">
    <location>
        <begin position="204"/>
        <end position="336"/>
    </location>
</feature>
<proteinExistence type="predicted"/>
<evidence type="ECO:0000259" key="1">
    <source>
        <dbReference type="Pfam" id="PF05050"/>
    </source>
</evidence>
<dbReference type="SUPFAM" id="SSF53335">
    <property type="entry name" value="S-adenosyl-L-methionine-dependent methyltransferases"/>
    <property type="match status" value="1"/>
</dbReference>
<dbReference type="Pfam" id="PF05050">
    <property type="entry name" value="Methyltransf_21"/>
    <property type="match status" value="1"/>
</dbReference>
<reference evidence="2 3" key="1">
    <citation type="submission" date="2017-09" db="EMBL/GenBank/DDBJ databases">
        <title>Depth-based differentiation of microbial function through sediment-hosted aquifers and enrichment of novel symbionts in the deep terrestrial subsurface.</title>
        <authorList>
            <person name="Probst A.J."/>
            <person name="Ladd B."/>
            <person name="Jarett J.K."/>
            <person name="Geller-Mcgrath D.E."/>
            <person name="Sieber C.M."/>
            <person name="Emerson J.B."/>
            <person name="Anantharaman K."/>
            <person name="Thomas B.C."/>
            <person name="Malmstrom R."/>
            <person name="Stieglmeier M."/>
            <person name="Klingl A."/>
            <person name="Woyke T."/>
            <person name="Ryan C.M."/>
            <person name="Banfield J.F."/>
        </authorList>
    </citation>
    <scope>NUCLEOTIDE SEQUENCE [LARGE SCALE GENOMIC DNA]</scope>
    <source>
        <strain evidence="2">CG11_big_fil_rev_8_21_14_0_20_39_10</strain>
    </source>
</reference>
<dbReference type="Gene3D" id="3.40.50.720">
    <property type="entry name" value="NAD(P)-binding Rossmann-like Domain"/>
    <property type="match status" value="1"/>
</dbReference>
<dbReference type="InterPro" id="IPR006342">
    <property type="entry name" value="FkbM_mtfrase"/>
</dbReference>
<dbReference type="InterPro" id="IPR052514">
    <property type="entry name" value="SAM-dependent_MTase"/>
</dbReference>
<dbReference type="PANTHER" id="PTHR34203">
    <property type="entry name" value="METHYLTRANSFERASE, FKBM FAMILY PROTEIN"/>
    <property type="match status" value="1"/>
</dbReference>